<evidence type="ECO:0000313" key="1">
    <source>
        <dbReference type="EMBL" id="JAD83923.1"/>
    </source>
</evidence>
<reference evidence="1" key="2">
    <citation type="journal article" date="2015" name="Data Brief">
        <title>Shoot transcriptome of the giant reed, Arundo donax.</title>
        <authorList>
            <person name="Barrero R.A."/>
            <person name="Guerrero F.D."/>
            <person name="Moolhuijzen P."/>
            <person name="Goolsby J.A."/>
            <person name="Tidwell J."/>
            <person name="Bellgard S.E."/>
            <person name="Bellgard M.I."/>
        </authorList>
    </citation>
    <scope>NUCLEOTIDE SEQUENCE</scope>
    <source>
        <tissue evidence="1">Shoot tissue taken approximately 20 cm above the soil surface</tissue>
    </source>
</reference>
<protein>
    <submittedName>
        <fullName evidence="1">Uncharacterized protein</fullName>
    </submittedName>
</protein>
<sequence>MMSSLPLHLRHQSPQRVHRCLYVHCHSMVQMQTLKSPLKALQQNLMCLLSQLRREHHQINPDLLFLNYEAYRFRVHDPCCSQTNQLGLCHVHSLNIFLLAQMDC</sequence>
<dbReference type="EMBL" id="GBRH01213972">
    <property type="protein sequence ID" value="JAD83923.1"/>
    <property type="molecule type" value="Transcribed_RNA"/>
</dbReference>
<dbReference type="AlphaFoldDB" id="A0A0A9DB57"/>
<accession>A0A0A9DB57</accession>
<proteinExistence type="predicted"/>
<reference evidence="1" key="1">
    <citation type="submission" date="2014-09" db="EMBL/GenBank/DDBJ databases">
        <authorList>
            <person name="Magalhaes I.L.F."/>
            <person name="Oliveira U."/>
            <person name="Santos F.R."/>
            <person name="Vidigal T.H.D.A."/>
            <person name="Brescovit A.D."/>
            <person name="Santos A.J."/>
        </authorList>
    </citation>
    <scope>NUCLEOTIDE SEQUENCE</scope>
    <source>
        <tissue evidence="1">Shoot tissue taken approximately 20 cm above the soil surface</tissue>
    </source>
</reference>
<organism evidence="1">
    <name type="scientific">Arundo donax</name>
    <name type="common">Giant reed</name>
    <name type="synonym">Donax arundinaceus</name>
    <dbReference type="NCBI Taxonomy" id="35708"/>
    <lineage>
        <taxon>Eukaryota</taxon>
        <taxon>Viridiplantae</taxon>
        <taxon>Streptophyta</taxon>
        <taxon>Embryophyta</taxon>
        <taxon>Tracheophyta</taxon>
        <taxon>Spermatophyta</taxon>
        <taxon>Magnoliopsida</taxon>
        <taxon>Liliopsida</taxon>
        <taxon>Poales</taxon>
        <taxon>Poaceae</taxon>
        <taxon>PACMAD clade</taxon>
        <taxon>Arundinoideae</taxon>
        <taxon>Arundineae</taxon>
        <taxon>Arundo</taxon>
    </lineage>
</organism>
<name>A0A0A9DB57_ARUDO</name>